<feature type="transmembrane region" description="Helical" evidence="11">
    <location>
        <begin position="184"/>
        <end position="211"/>
    </location>
</feature>
<feature type="domain" description="ABC3 transporter permease C-terminal" evidence="12">
    <location>
        <begin position="187"/>
        <end position="303"/>
    </location>
</feature>
<keyword evidence="4 10" id="KW-1003">Cell membrane</keyword>
<evidence type="ECO:0000256" key="7">
    <source>
        <dbReference type="ARBA" id="ARBA00022989"/>
    </source>
</evidence>
<dbReference type="Pfam" id="PF02687">
    <property type="entry name" value="FtsX"/>
    <property type="match status" value="1"/>
</dbReference>
<evidence type="ECO:0000256" key="10">
    <source>
        <dbReference type="PIRNR" id="PIRNR003097"/>
    </source>
</evidence>
<evidence type="ECO:0000256" key="9">
    <source>
        <dbReference type="ARBA" id="ARBA00023306"/>
    </source>
</evidence>
<dbReference type="Gene3D" id="3.30.70.3040">
    <property type="match status" value="1"/>
</dbReference>
<evidence type="ECO:0000259" key="13">
    <source>
        <dbReference type="Pfam" id="PF18075"/>
    </source>
</evidence>
<dbReference type="PANTHER" id="PTHR47755">
    <property type="entry name" value="CELL DIVISION PROTEIN FTSX"/>
    <property type="match status" value="1"/>
</dbReference>
<feature type="transmembrane region" description="Helical" evidence="11">
    <location>
        <begin position="21"/>
        <end position="50"/>
    </location>
</feature>
<evidence type="ECO:0000256" key="1">
    <source>
        <dbReference type="ARBA" id="ARBA00004651"/>
    </source>
</evidence>
<reference evidence="14 15" key="1">
    <citation type="journal article" date="2015" name="Nature">
        <title>rRNA introns, odd ribosomes, and small enigmatic genomes across a large radiation of phyla.</title>
        <authorList>
            <person name="Brown C.T."/>
            <person name="Hug L.A."/>
            <person name="Thomas B.C."/>
            <person name="Sharon I."/>
            <person name="Castelle C.J."/>
            <person name="Singh A."/>
            <person name="Wilkins M.J."/>
            <person name="Williams K.H."/>
            <person name="Banfield J.F."/>
        </authorList>
    </citation>
    <scope>NUCLEOTIDE SEQUENCE [LARGE SCALE GENOMIC DNA]</scope>
</reference>
<dbReference type="Proteomes" id="UP000034452">
    <property type="component" value="Unassembled WGS sequence"/>
</dbReference>
<evidence type="ECO:0000256" key="8">
    <source>
        <dbReference type="ARBA" id="ARBA00023136"/>
    </source>
</evidence>
<dbReference type="InterPro" id="IPR004513">
    <property type="entry name" value="FtsX"/>
</dbReference>
<feature type="transmembrane region" description="Helical" evidence="11">
    <location>
        <begin position="232"/>
        <end position="258"/>
    </location>
</feature>
<proteinExistence type="inferred from homology"/>
<feature type="domain" description="FtsX extracellular" evidence="13">
    <location>
        <begin position="59"/>
        <end position="146"/>
    </location>
</feature>
<dbReference type="InterPro" id="IPR003838">
    <property type="entry name" value="ABC3_permease_C"/>
</dbReference>
<evidence type="ECO:0000256" key="6">
    <source>
        <dbReference type="ARBA" id="ARBA00022692"/>
    </source>
</evidence>
<comment type="subcellular location">
    <subcellularLocation>
        <location evidence="1">Cell membrane</location>
        <topology evidence="1">Multi-pass membrane protein</topology>
    </subcellularLocation>
</comment>
<dbReference type="AlphaFoldDB" id="A0A0G0SZQ0"/>
<name>A0A0G0SZQ0_9BACT</name>
<dbReference type="InterPro" id="IPR040690">
    <property type="entry name" value="FtsX_ECD"/>
</dbReference>
<evidence type="ECO:0000256" key="3">
    <source>
        <dbReference type="ARBA" id="ARBA00021907"/>
    </source>
</evidence>
<accession>A0A0G0SZQ0</accession>
<evidence type="ECO:0000256" key="11">
    <source>
        <dbReference type="SAM" id="Phobius"/>
    </source>
</evidence>
<organism evidence="14 15">
    <name type="scientific">Candidatus Nomurabacteria bacterium GW2011_GWB1_40_7</name>
    <dbReference type="NCBI Taxonomy" id="1618744"/>
    <lineage>
        <taxon>Bacteria</taxon>
        <taxon>Candidatus Nomuraibacteriota</taxon>
    </lineage>
</organism>
<dbReference type="GO" id="GO:0005886">
    <property type="term" value="C:plasma membrane"/>
    <property type="evidence" value="ECO:0007669"/>
    <property type="project" value="UniProtKB-SubCell"/>
</dbReference>
<keyword evidence="9 10" id="KW-0131">Cell cycle</keyword>
<evidence type="ECO:0000256" key="2">
    <source>
        <dbReference type="ARBA" id="ARBA00007379"/>
    </source>
</evidence>
<evidence type="ECO:0000259" key="12">
    <source>
        <dbReference type="Pfam" id="PF02687"/>
    </source>
</evidence>
<dbReference type="GO" id="GO:0051301">
    <property type="term" value="P:cell division"/>
    <property type="evidence" value="ECO:0007669"/>
    <property type="project" value="UniProtKB-KW"/>
</dbReference>
<sequence>MAITALKRIIKNGFLNFKRSGLVSWAAVLVVTITLSVITLIILLQAVLYFSLNQIKDKVDVTIYFTTNAPEDKIMSLKSSLEKLPEIAQVSYTSSEEALKLFRERHKNDYPTIQALDEIGENPLGAYLNVKAKEVSQYGSIANFMKSDNVLAPSSVSIIDKVNYYQNKLVINRLNTIISGAQKLGFLLTLLLVIISIIITFNTIRLTIFISKEEIGVMRLVGASKMHVQGPFMIEGAIYGIIATIITALLFLPATAWLGREMTDFLGINMYDYYISNFLQIFVILLLSGIILGIISSFLAVRKYLNK</sequence>
<gene>
    <name evidence="14" type="ORF">UU13_C0009G0007</name>
</gene>
<protein>
    <recommendedName>
        <fullName evidence="3 10">Cell division protein FtsX</fullName>
    </recommendedName>
</protein>
<evidence type="ECO:0000313" key="15">
    <source>
        <dbReference type="Proteomes" id="UP000034452"/>
    </source>
</evidence>
<keyword evidence="6 11" id="KW-0812">Transmembrane</keyword>
<keyword evidence="7 11" id="KW-1133">Transmembrane helix</keyword>
<feature type="transmembrane region" description="Helical" evidence="11">
    <location>
        <begin position="278"/>
        <end position="301"/>
    </location>
</feature>
<evidence type="ECO:0000313" key="14">
    <source>
        <dbReference type="EMBL" id="KKR70278.1"/>
    </source>
</evidence>
<dbReference type="PANTHER" id="PTHR47755:SF1">
    <property type="entry name" value="CELL DIVISION PROTEIN FTSX"/>
    <property type="match status" value="1"/>
</dbReference>
<evidence type="ECO:0000256" key="5">
    <source>
        <dbReference type="ARBA" id="ARBA00022618"/>
    </source>
</evidence>
<dbReference type="EMBL" id="LBZL01000009">
    <property type="protein sequence ID" value="KKR70278.1"/>
    <property type="molecule type" value="Genomic_DNA"/>
</dbReference>
<evidence type="ECO:0000256" key="4">
    <source>
        <dbReference type="ARBA" id="ARBA00022475"/>
    </source>
</evidence>
<keyword evidence="5 10" id="KW-0132">Cell division</keyword>
<keyword evidence="8 10" id="KW-0472">Membrane</keyword>
<dbReference type="Pfam" id="PF18075">
    <property type="entry name" value="FtsX_ECD"/>
    <property type="match status" value="1"/>
</dbReference>
<comment type="similarity">
    <text evidence="2 10">Belongs to the ABC-4 integral membrane protein family. FtsX subfamily.</text>
</comment>
<dbReference type="PIRSF" id="PIRSF003097">
    <property type="entry name" value="FtsX"/>
    <property type="match status" value="1"/>
</dbReference>
<comment type="caution">
    <text evidence="14">The sequence shown here is derived from an EMBL/GenBank/DDBJ whole genome shotgun (WGS) entry which is preliminary data.</text>
</comment>